<comment type="caution">
    <text evidence="2">The sequence shown here is derived from an EMBL/GenBank/DDBJ whole genome shotgun (WGS) entry which is preliminary data.</text>
</comment>
<protein>
    <submittedName>
        <fullName evidence="2">Uncharacterized protein</fullName>
    </submittedName>
</protein>
<evidence type="ECO:0000256" key="1">
    <source>
        <dbReference type="SAM" id="MobiDB-lite"/>
    </source>
</evidence>
<feature type="region of interest" description="Disordered" evidence="1">
    <location>
        <begin position="382"/>
        <end position="415"/>
    </location>
</feature>
<evidence type="ECO:0000313" key="2">
    <source>
        <dbReference type="EMBL" id="TAJ44283.1"/>
    </source>
</evidence>
<organism evidence="2 3">
    <name type="scientific">Methanofollis fontis</name>
    <dbReference type="NCBI Taxonomy" id="2052832"/>
    <lineage>
        <taxon>Archaea</taxon>
        <taxon>Methanobacteriati</taxon>
        <taxon>Methanobacteriota</taxon>
        <taxon>Stenosarchaea group</taxon>
        <taxon>Methanomicrobia</taxon>
        <taxon>Methanomicrobiales</taxon>
        <taxon>Methanomicrobiaceae</taxon>
        <taxon>Methanofollis</taxon>
    </lineage>
</organism>
<gene>
    <name evidence="2" type="ORF">CUJ86_07640</name>
</gene>
<reference evidence="2 3" key="1">
    <citation type="submission" date="2017-11" db="EMBL/GenBank/DDBJ databases">
        <title>Isolation and Characterization of Methanofollis Species from Methane Seep Offshore SW Taiwan.</title>
        <authorList>
            <person name="Teng N.-H."/>
            <person name="Lai M.-C."/>
            <person name="Chen S.-C."/>
        </authorList>
    </citation>
    <scope>NUCLEOTIDE SEQUENCE [LARGE SCALE GENOMIC DNA]</scope>
    <source>
        <strain evidence="2 3">FWC-SCC2</strain>
    </source>
</reference>
<dbReference type="Proteomes" id="UP000292580">
    <property type="component" value="Unassembled WGS sequence"/>
</dbReference>
<evidence type="ECO:0000313" key="3">
    <source>
        <dbReference type="Proteomes" id="UP000292580"/>
    </source>
</evidence>
<proteinExistence type="predicted"/>
<dbReference type="EMBL" id="PGCL01000003">
    <property type="protein sequence ID" value="TAJ44283.1"/>
    <property type="molecule type" value="Genomic_DNA"/>
</dbReference>
<keyword evidence="3" id="KW-1185">Reference proteome</keyword>
<name>A0A483CY01_9EURY</name>
<dbReference type="OrthoDB" id="105696at2157"/>
<sequence>MIEWMRTNLVTVKPTRNLSLKATRHLRKSEKKYLFSEDISLMRTAEGRWYEGLIYEMLLEVVKECDLIKGIIRKGADAPYVRQKITQNQNGMFYSNYGDIKVRGNGQDLAEVDLMFVDRQNTVGFGEIVTSPSDLKEFEAEIIFKKRLIGYLFGQPIVPFVLISSVDISRNSVVQRLMKEPDSVLIITASCEQIKRALNPREIRYRPRKPIAHPKLLHLEDVHTKRPFDYRALHDERKQRMLDLMGNGVPSDALTDPDEVPPIVKKVVFGALYPPSIRLLCSRTEITIKGESLTYESIMKDFSKVIVAVNLPELKPILYFRSRKKKEYFKMVPSKSGGFKYESRRTPHMAGFFLWLESTKPSLGAQMTRTLLKYFIAGNGTTENKTKQKSRRSPRRGRNKTSSPKTSPEMPSGGQ</sequence>
<feature type="compositionally biased region" description="Basic residues" evidence="1">
    <location>
        <begin position="387"/>
        <end position="399"/>
    </location>
</feature>
<dbReference type="AlphaFoldDB" id="A0A483CY01"/>
<accession>A0A483CY01</accession>